<dbReference type="InterPro" id="IPR035965">
    <property type="entry name" value="PAS-like_dom_sf"/>
</dbReference>
<dbReference type="NCBIfam" id="TIGR00254">
    <property type="entry name" value="GGDEF"/>
    <property type="match status" value="1"/>
</dbReference>
<dbReference type="SMART" id="SM00052">
    <property type="entry name" value="EAL"/>
    <property type="match status" value="1"/>
</dbReference>
<dbReference type="InterPro" id="IPR029787">
    <property type="entry name" value="Nucleotide_cyclase"/>
</dbReference>
<gene>
    <name evidence="6" type="ORF">IFO67_04930</name>
</gene>
<dbReference type="Pfam" id="PF00989">
    <property type="entry name" value="PAS"/>
    <property type="match status" value="1"/>
</dbReference>
<feature type="coiled-coil region" evidence="1">
    <location>
        <begin position="281"/>
        <end position="308"/>
    </location>
</feature>
<dbReference type="Pfam" id="PF00563">
    <property type="entry name" value="EAL"/>
    <property type="match status" value="1"/>
</dbReference>
<evidence type="ECO:0000256" key="1">
    <source>
        <dbReference type="SAM" id="Coils"/>
    </source>
</evidence>
<dbReference type="Gene3D" id="3.20.20.450">
    <property type="entry name" value="EAL domain"/>
    <property type="match status" value="1"/>
</dbReference>
<feature type="domain" description="PAC" evidence="3">
    <location>
        <begin position="88"/>
        <end position="140"/>
    </location>
</feature>
<feature type="domain" description="EAL" evidence="4">
    <location>
        <begin position="445"/>
        <end position="698"/>
    </location>
</feature>
<dbReference type="PANTHER" id="PTHR44757">
    <property type="entry name" value="DIGUANYLATE CYCLASE DGCP"/>
    <property type="match status" value="1"/>
</dbReference>
<reference evidence="7" key="1">
    <citation type="submission" date="2023-07" db="EMBL/GenBank/DDBJ databases">
        <title>Thauera sp. CAU 1555 isolated from sand of Yaerae Beach.</title>
        <authorList>
            <person name="Kim W."/>
        </authorList>
    </citation>
    <scope>NUCLEOTIDE SEQUENCE [LARGE SCALE GENOMIC DNA]</scope>
    <source>
        <strain evidence="7">CAU 1555</strain>
    </source>
</reference>
<dbReference type="InterPro" id="IPR001610">
    <property type="entry name" value="PAC"/>
</dbReference>
<dbReference type="SMART" id="SM00086">
    <property type="entry name" value="PAC"/>
    <property type="match status" value="2"/>
</dbReference>
<evidence type="ECO:0000259" key="3">
    <source>
        <dbReference type="PROSITE" id="PS50113"/>
    </source>
</evidence>
<dbReference type="InterPro" id="IPR000014">
    <property type="entry name" value="PAS"/>
</dbReference>
<feature type="domain" description="PAS" evidence="2">
    <location>
        <begin position="13"/>
        <end position="67"/>
    </location>
</feature>
<evidence type="ECO:0000259" key="2">
    <source>
        <dbReference type="PROSITE" id="PS50112"/>
    </source>
</evidence>
<organism evidence="6 7">
    <name type="scientific">Thauera sedimentorum</name>
    <dbReference type="NCBI Taxonomy" id="2767595"/>
    <lineage>
        <taxon>Bacteria</taxon>
        <taxon>Pseudomonadati</taxon>
        <taxon>Pseudomonadota</taxon>
        <taxon>Betaproteobacteria</taxon>
        <taxon>Rhodocyclales</taxon>
        <taxon>Zoogloeaceae</taxon>
        <taxon>Thauera</taxon>
    </lineage>
</organism>
<evidence type="ECO:0000259" key="4">
    <source>
        <dbReference type="PROSITE" id="PS50883"/>
    </source>
</evidence>
<dbReference type="CDD" id="cd00130">
    <property type="entry name" value="PAS"/>
    <property type="match status" value="2"/>
</dbReference>
<dbReference type="CDD" id="cd01948">
    <property type="entry name" value="EAL"/>
    <property type="match status" value="1"/>
</dbReference>
<name>A0ABR9B8G5_9RHOO</name>
<dbReference type="InterPro" id="IPR013655">
    <property type="entry name" value="PAS_fold_3"/>
</dbReference>
<dbReference type="Gene3D" id="3.30.450.20">
    <property type="entry name" value="PAS domain"/>
    <property type="match status" value="2"/>
</dbReference>
<sequence>MKERNRIPQPFAAETLLAKTFDSMDDVVIVVERDSRRILVVNRAFEHTFGYRREEVLGRTTEFLYPDREVFLRGGRESAAAFEHANAFRGTFPMLCRDGTVIQTRHTLSPIYDEQHRLIASVSVIQDRSEWLRTEDRLREQEALLSAVVTNLPCGVFRRMLAPDGTVSIPFFRGALAGEMGIDPEGVSFGADVVIERMHPEDRVHYMERVRKSAATLTPLDMELRTRRASGGYCWVRTVSRPTALADGSVQWDCVAFDISREKAAEERAQRLASFDQLTGLANRRLIRERLEAQLQEARERALNVVIAAINLNRFKYVNTTHGIETGDRILVEVAQRLGRELCWGHAAARLGGDEFLVVLPARAGADSALPLLRRISEVLAMPYRVADETLHLTTSIGVSVYPADGGDAEQLLRSAETALHRARSDGCAQLAFHSPDMSDSMAARASLERALRAAIHGGQLTVHYQPQVDPLTSQLVGLEALVRWQHPERGEILPGEFIAVAEESGLIRPLGRQVLLLVCRQLRAWLDQGLAPVPVSVNLSVKEVDGGLVDQVTAALQAERIEPGLIELEITESSLIGDSGEIALVLRQLRTLGVRFALDDFGTGYSALGYLQRFPFDKLKIDRSFIRDIATDRNQANLVRAIVAMANSLHMLTVAEGIETPAQLRKLVGMGCNIVQGWLYGKAAPAEQITPLLRDGRLVPSPAPVSS</sequence>
<dbReference type="PROSITE" id="PS50883">
    <property type="entry name" value="EAL"/>
    <property type="match status" value="1"/>
</dbReference>
<feature type="domain" description="GGDEF" evidence="5">
    <location>
        <begin position="303"/>
        <end position="436"/>
    </location>
</feature>
<dbReference type="RefSeq" id="WP_187717013.1">
    <property type="nucleotide sequence ID" value="NZ_JACTAH010000001.1"/>
</dbReference>
<keyword evidence="1" id="KW-0175">Coiled coil</keyword>
<dbReference type="InterPro" id="IPR043128">
    <property type="entry name" value="Rev_trsase/Diguanyl_cyclase"/>
</dbReference>
<dbReference type="SUPFAM" id="SSF55073">
    <property type="entry name" value="Nucleotide cyclase"/>
    <property type="match status" value="1"/>
</dbReference>
<dbReference type="Pfam" id="PF08447">
    <property type="entry name" value="PAS_3"/>
    <property type="match status" value="1"/>
</dbReference>
<dbReference type="PANTHER" id="PTHR44757:SF2">
    <property type="entry name" value="BIOFILM ARCHITECTURE MAINTENANCE PROTEIN MBAA"/>
    <property type="match status" value="1"/>
</dbReference>
<dbReference type="Gene3D" id="3.30.70.270">
    <property type="match status" value="1"/>
</dbReference>
<dbReference type="InterPro" id="IPR035919">
    <property type="entry name" value="EAL_sf"/>
</dbReference>
<dbReference type="SMART" id="SM00091">
    <property type="entry name" value="PAS"/>
    <property type="match status" value="1"/>
</dbReference>
<dbReference type="Pfam" id="PF00990">
    <property type="entry name" value="GGDEF"/>
    <property type="match status" value="1"/>
</dbReference>
<dbReference type="PROSITE" id="PS50887">
    <property type="entry name" value="GGDEF"/>
    <property type="match status" value="1"/>
</dbReference>
<dbReference type="PROSITE" id="PS50112">
    <property type="entry name" value="PAS"/>
    <property type="match status" value="1"/>
</dbReference>
<dbReference type="SMART" id="SM00267">
    <property type="entry name" value="GGDEF"/>
    <property type="match status" value="1"/>
</dbReference>
<dbReference type="SUPFAM" id="SSF141868">
    <property type="entry name" value="EAL domain-like"/>
    <property type="match status" value="1"/>
</dbReference>
<evidence type="ECO:0000313" key="6">
    <source>
        <dbReference type="EMBL" id="MBD8502219.1"/>
    </source>
</evidence>
<dbReference type="EMBL" id="JACYTO010000001">
    <property type="protein sequence ID" value="MBD8502219.1"/>
    <property type="molecule type" value="Genomic_DNA"/>
</dbReference>
<dbReference type="InterPro" id="IPR052155">
    <property type="entry name" value="Biofilm_reg_signaling"/>
</dbReference>
<comment type="caution">
    <text evidence="6">The sequence shown here is derived from an EMBL/GenBank/DDBJ whole genome shotgun (WGS) entry which is preliminary data.</text>
</comment>
<dbReference type="InterPro" id="IPR013767">
    <property type="entry name" value="PAS_fold"/>
</dbReference>
<accession>A0ABR9B8G5</accession>
<dbReference type="NCBIfam" id="TIGR00229">
    <property type="entry name" value="sensory_box"/>
    <property type="match status" value="1"/>
</dbReference>
<dbReference type="InterPro" id="IPR001633">
    <property type="entry name" value="EAL_dom"/>
</dbReference>
<protein>
    <submittedName>
        <fullName evidence="6">EAL domain-containing protein</fullName>
    </submittedName>
</protein>
<evidence type="ECO:0000313" key="7">
    <source>
        <dbReference type="Proteomes" id="UP000603602"/>
    </source>
</evidence>
<dbReference type="Proteomes" id="UP000603602">
    <property type="component" value="Unassembled WGS sequence"/>
</dbReference>
<proteinExistence type="predicted"/>
<keyword evidence="7" id="KW-1185">Reference proteome</keyword>
<dbReference type="PROSITE" id="PS50113">
    <property type="entry name" value="PAC"/>
    <property type="match status" value="1"/>
</dbReference>
<evidence type="ECO:0000259" key="5">
    <source>
        <dbReference type="PROSITE" id="PS50887"/>
    </source>
</evidence>
<dbReference type="SUPFAM" id="SSF55785">
    <property type="entry name" value="PYP-like sensor domain (PAS domain)"/>
    <property type="match status" value="2"/>
</dbReference>
<dbReference type="InterPro" id="IPR000700">
    <property type="entry name" value="PAS-assoc_C"/>
</dbReference>
<dbReference type="InterPro" id="IPR000160">
    <property type="entry name" value="GGDEF_dom"/>
</dbReference>
<dbReference type="CDD" id="cd01949">
    <property type="entry name" value="GGDEF"/>
    <property type="match status" value="1"/>
</dbReference>